<evidence type="ECO:0000313" key="3">
    <source>
        <dbReference type="Proteomes" id="UP000000493"/>
    </source>
</evidence>
<accession>A0A7U3ZRR7</accession>
<reference evidence="3" key="1">
    <citation type="submission" date="2011-06" db="EMBL/GenBank/DDBJ databases">
        <title>The complete genome of plasmid 3 of Runella slithyformis DSM 19594.</title>
        <authorList>
            <consortium name="US DOE Joint Genome Institute (JGI-PGF)"/>
            <person name="Lucas S."/>
            <person name="Han J."/>
            <person name="Lapidus A."/>
            <person name="Bruce D."/>
            <person name="Goodwin L."/>
            <person name="Pitluck S."/>
            <person name="Peters L."/>
            <person name="Kyrpides N."/>
            <person name="Mavromatis K."/>
            <person name="Ivanova N."/>
            <person name="Ovchinnikova G."/>
            <person name="Zhang X."/>
            <person name="Misra M."/>
            <person name="Detter J.C."/>
            <person name="Tapia R."/>
            <person name="Han C."/>
            <person name="Land M."/>
            <person name="Hauser L."/>
            <person name="Markowitz V."/>
            <person name="Cheng J.-F."/>
            <person name="Hugenholtz P."/>
            <person name="Woyke T."/>
            <person name="Wu D."/>
            <person name="Tindall B."/>
            <person name="Faehrich R."/>
            <person name="Brambilla E."/>
            <person name="Klenk H.-P."/>
            <person name="Eisen J.A."/>
        </authorList>
    </citation>
    <scope>NUCLEOTIDE SEQUENCE [LARGE SCALE GENOMIC DNA]</scope>
    <source>
        <strain evidence="3">ATCC 29530 / DSM 19594 / LMG 11500 / NCIMB 11436 / LSU 4</strain>
        <plasmid evidence="3">pRUNSL03</plasmid>
    </source>
</reference>
<reference evidence="2 3" key="2">
    <citation type="journal article" date="2012" name="Stand. Genomic Sci.">
        <title>Complete genome sequence of the aquatic bacterium Runella slithyformis type strain (LSU 4(T)).</title>
        <authorList>
            <person name="Copeland A."/>
            <person name="Zhang X."/>
            <person name="Misra M."/>
            <person name="Lapidus A."/>
            <person name="Nolan M."/>
            <person name="Lucas S."/>
            <person name="Deshpande S."/>
            <person name="Cheng J.F."/>
            <person name="Tapia R."/>
            <person name="Goodwin L.A."/>
            <person name="Pitluck S."/>
            <person name="Liolios K."/>
            <person name="Pagani I."/>
            <person name="Ivanova N."/>
            <person name="Mikhailova N."/>
            <person name="Pati A."/>
            <person name="Chen A."/>
            <person name="Palaniappan K."/>
            <person name="Land M."/>
            <person name="Hauser L."/>
            <person name="Pan C."/>
            <person name="Jeffries C.D."/>
            <person name="Detter J.C."/>
            <person name="Brambilla E.M."/>
            <person name="Rohde M."/>
            <person name="Djao O.D."/>
            <person name="Goker M."/>
            <person name="Sikorski J."/>
            <person name="Tindall B.J."/>
            <person name="Woyke T."/>
            <person name="Bristow J."/>
            <person name="Eisen J.A."/>
            <person name="Markowitz V."/>
            <person name="Hugenholtz P."/>
            <person name="Kyrpides N.C."/>
            <person name="Klenk H.P."/>
            <person name="Mavromatis K."/>
        </authorList>
    </citation>
    <scope>NUCLEOTIDE SEQUENCE [LARGE SCALE GENOMIC DNA]</scope>
    <source>
        <strain evidence="3">ATCC 29530 / DSM 19594 / LMG 11500 / NCIMB 11436 / LSU 4</strain>
    </source>
</reference>
<feature type="domain" description="Multi-ubiquitin" evidence="1">
    <location>
        <begin position="159"/>
        <end position="230"/>
    </location>
</feature>
<gene>
    <name evidence="2" type="ordered locus">Runsl_5869</name>
</gene>
<keyword evidence="2" id="KW-0614">Plasmid</keyword>
<dbReference type="Pfam" id="PF14452">
    <property type="entry name" value="Multi_ubiq"/>
    <property type="match status" value="2"/>
</dbReference>
<dbReference type="RefSeq" id="WP_013921746.1">
    <property type="nucleotide sequence ID" value="NC_015694.1"/>
</dbReference>
<dbReference type="EMBL" id="CP002862">
    <property type="protein sequence ID" value="AEI52165.1"/>
    <property type="molecule type" value="Genomic_DNA"/>
</dbReference>
<dbReference type="InterPro" id="IPR027802">
    <property type="entry name" value="Multi-ubiquitin_dom"/>
</dbReference>
<keyword evidence="3" id="KW-1185">Reference proteome</keyword>
<dbReference type="AlphaFoldDB" id="A0A7U3ZRR7"/>
<evidence type="ECO:0000313" key="2">
    <source>
        <dbReference type="EMBL" id="AEI52165.1"/>
    </source>
</evidence>
<dbReference type="KEGG" id="rsi:Runsl_5869"/>
<feature type="domain" description="Multi-ubiquitin" evidence="1">
    <location>
        <begin position="88"/>
        <end position="150"/>
    </location>
</feature>
<proteinExistence type="predicted"/>
<evidence type="ECO:0000259" key="1">
    <source>
        <dbReference type="Pfam" id="PF14452"/>
    </source>
</evidence>
<organism evidence="2 3">
    <name type="scientific">Runella slithyformis (strain ATCC 29530 / DSM 19594 / LMG 11500 / NCIMB 11436 / LSU 4)</name>
    <dbReference type="NCBI Taxonomy" id="761193"/>
    <lineage>
        <taxon>Bacteria</taxon>
        <taxon>Pseudomonadati</taxon>
        <taxon>Bacteroidota</taxon>
        <taxon>Cytophagia</taxon>
        <taxon>Cytophagales</taxon>
        <taxon>Spirosomataceae</taxon>
        <taxon>Runella</taxon>
    </lineage>
</organism>
<name>A0A7U3ZRR7_RUNSL</name>
<geneLocation type="plasmid" evidence="2 3">
    <name>pRUNSL03</name>
</geneLocation>
<protein>
    <recommendedName>
        <fullName evidence="1">Multi-ubiquitin domain-containing protein</fullName>
    </recommendedName>
</protein>
<sequence>MSYDKINAAPLMREIKTLEFIIENKAFRSEVQYKTGLELKQLAGIPPDTDLYLSIECPWEDELITNGARVDLARPTIEYFYVRKKLSFSINGQPFIWYKQYITGKEIRELGKIDAEDDIFLKIRKPFEDELITDATKVDLARPGVEHFVSIEKPVDVILIINGKEKPWQKKKITFSELVTLAFGTYTDNDTTVYTVTYKRGPNQNPEGSMVKGDSVHIKNKMVFNVTATDKS</sequence>
<dbReference type="Proteomes" id="UP000000493">
    <property type="component" value="Plasmid pRUNSL03"/>
</dbReference>